<dbReference type="Proteomes" id="UP001499942">
    <property type="component" value="Unassembled WGS sequence"/>
</dbReference>
<dbReference type="RefSeq" id="WP_344365976.1">
    <property type="nucleotide sequence ID" value="NZ_BAAASR010000036.1"/>
</dbReference>
<dbReference type="NCBIfam" id="TIGR01214">
    <property type="entry name" value="rmlD"/>
    <property type="match status" value="1"/>
</dbReference>
<sequence>MTWVVTGAGGMLGREVLARLGDEAVEAVGLTRRDLDVTDRGAVLAALRGLRPSVVVNCAAWTAVDDAESREPDALAVNGTAVRHLAEACALVGCALVHVSTDYVFDGHARVPYAEGAVPGPRTAYGRTKLAGERAVLEILPERGYVVRTAWLYGAGGANFVRTMIRLAASRKVVGVVDDQLGQPTWSADVAGRLVRLVGAPPGVYHATNSGEGTWYDLARETFRLLGTDPARVRPVTSASYPRPAPRPAYSVLGHARWREADLPPLRDWREALPRAFPALRAAASG</sequence>
<proteinExistence type="inferred from homology"/>
<evidence type="ECO:0000256" key="1">
    <source>
        <dbReference type="ARBA" id="ARBA00010944"/>
    </source>
</evidence>
<feature type="domain" description="RmlD-like substrate binding" evidence="3">
    <location>
        <begin position="1"/>
        <end position="278"/>
    </location>
</feature>
<dbReference type="InterPro" id="IPR005913">
    <property type="entry name" value="dTDP_dehydrorham_reduct"/>
</dbReference>
<evidence type="ECO:0000259" key="3">
    <source>
        <dbReference type="Pfam" id="PF04321"/>
    </source>
</evidence>
<dbReference type="InterPro" id="IPR036291">
    <property type="entry name" value="NAD(P)-bd_dom_sf"/>
</dbReference>
<dbReference type="InterPro" id="IPR029903">
    <property type="entry name" value="RmlD-like-bd"/>
</dbReference>
<gene>
    <name evidence="4" type="primary">rfbD</name>
    <name evidence="4" type="ORF">GCM10010393_53980</name>
</gene>
<dbReference type="PANTHER" id="PTHR10491">
    <property type="entry name" value="DTDP-4-DEHYDRORHAMNOSE REDUCTASE"/>
    <property type="match status" value="1"/>
</dbReference>
<organism evidence="4 5">
    <name type="scientific">Streptomyces gobitricini</name>
    <dbReference type="NCBI Taxonomy" id="68211"/>
    <lineage>
        <taxon>Bacteria</taxon>
        <taxon>Bacillati</taxon>
        <taxon>Actinomycetota</taxon>
        <taxon>Actinomycetes</taxon>
        <taxon>Kitasatosporales</taxon>
        <taxon>Streptomycetaceae</taxon>
        <taxon>Streptomyces</taxon>
    </lineage>
</organism>
<evidence type="ECO:0000313" key="4">
    <source>
        <dbReference type="EMBL" id="GAA2514021.1"/>
    </source>
</evidence>
<dbReference type="CDD" id="cd05254">
    <property type="entry name" value="dTDP_HR_like_SDR_e"/>
    <property type="match status" value="1"/>
</dbReference>
<comment type="pathway">
    <text evidence="2">Carbohydrate biosynthesis; dTDP-L-rhamnose biosynthesis.</text>
</comment>
<protein>
    <recommendedName>
        <fullName evidence="2">dTDP-4-dehydrorhamnose reductase</fullName>
        <ecNumber evidence="2">1.1.1.133</ecNumber>
    </recommendedName>
</protein>
<dbReference type="Pfam" id="PF04321">
    <property type="entry name" value="RmlD_sub_bind"/>
    <property type="match status" value="1"/>
</dbReference>
<dbReference type="Gene3D" id="3.90.25.10">
    <property type="entry name" value="UDP-galactose 4-epimerase, domain 1"/>
    <property type="match status" value="1"/>
</dbReference>
<reference evidence="5" key="1">
    <citation type="journal article" date="2019" name="Int. J. Syst. Evol. Microbiol.">
        <title>The Global Catalogue of Microorganisms (GCM) 10K type strain sequencing project: providing services to taxonomists for standard genome sequencing and annotation.</title>
        <authorList>
            <consortium name="The Broad Institute Genomics Platform"/>
            <consortium name="The Broad Institute Genome Sequencing Center for Infectious Disease"/>
            <person name="Wu L."/>
            <person name="Ma J."/>
        </authorList>
    </citation>
    <scope>NUCLEOTIDE SEQUENCE [LARGE SCALE GENOMIC DNA]</scope>
    <source>
        <strain evidence="5">JCM 5062</strain>
    </source>
</reference>
<evidence type="ECO:0000313" key="5">
    <source>
        <dbReference type="Proteomes" id="UP001499942"/>
    </source>
</evidence>
<keyword evidence="2" id="KW-0521">NADP</keyword>
<name>A0ABP6ABI2_9ACTN</name>
<dbReference type="EMBL" id="BAAASR010000036">
    <property type="protein sequence ID" value="GAA2514021.1"/>
    <property type="molecule type" value="Genomic_DNA"/>
</dbReference>
<dbReference type="EC" id="1.1.1.133" evidence="2"/>
<evidence type="ECO:0000256" key="2">
    <source>
        <dbReference type="RuleBase" id="RU364082"/>
    </source>
</evidence>
<keyword evidence="5" id="KW-1185">Reference proteome</keyword>
<dbReference type="Gene3D" id="3.40.50.720">
    <property type="entry name" value="NAD(P)-binding Rossmann-like Domain"/>
    <property type="match status" value="1"/>
</dbReference>
<keyword evidence="2" id="KW-0560">Oxidoreductase</keyword>
<comment type="caution">
    <text evidence="4">The sequence shown here is derived from an EMBL/GenBank/DDBJ whole genome shotgun (WGS) entry which is preliminary data.</text>
</comment>
<comment type="similarity">
    <text evidence="1 2">Belongs to the dTDP-4-dehydrorhamnose reductase family.</text>
</comment>
<dbReference type="PANTHER" id="PTHR10491:SF4">
    <property type="entry name" value="METHIONINE ADENOSYLTRANSFERASE 2 SUBUNIT BETA"/>
    <property type="match status" value="1"/>
</dbReference>
<comment type="function">
    <text evidence="2">Catalyzes the reduction of dTDP-6-deoxy-L-lyxo-4-hexulose to yield dTDP-L-rhamnose.</text>
</comment>
<dbReference type="SUPFAM" id="SSF51735">
    <property type="entry name" value="NAD(P)-binding Rossmann-fold domains"/>
    <property type="match status" value="1"/>
</dbReference>
<accession>A0ABP6ABI2</accession>